<dbReference type="InterPro" id="IPR009061">
    <property type="entry name" value="DNA-bd_dom_put_sf"/>
</dbReference>
<dbReference type="Pfam" id="PF13411">
    <property type="entry name" value="MerR_1"/>
    <property type="match status" value="1"/>
</dbReference>
<sequence length="156" mass="17268">MRIGELASRAGVSVRSVRYYEEQGLLTSVRSPSGQRHYTEDQVERVGFIQRMYTAGLSSRTILELMPCVDAPSMDNSDAALERMTQERERLSRHIEQLVETRDSLDRLVAVATAYRELLHARSEPVSPDRPNSCAPEAARGRGPESSQAPAGSAHA</sequence>
<dbReference type="AlphaFoldDB" id="A0A1G7M6E3"/>
<evidence type="ECO:0000259" key="4">
    <source>
        <dbReference type="PROSITE" id="PS50937"/>
    </source>
</evidence>
<dbReference type="PANTHER" id="PTHR30204">
    <property type="entry name" value="REDOX-CYCLING DRUG-SENSING TRANSCRIPTIONAL ACTIVATOR SOXR"/>
    <property type="match status" value="1"/>
</dbReference>
<dbReference type="PRINTS" id="PR00040">
    <property type="entry name" value="HTHMERR"/>
</dbReference>
<protein>
    <submittedName>
        <fullName evidence="5">DNA-binding transcriptional regulator, MerR family</fullName>
    </submittedName>
</protein>
<dbReference type="InterPro" id="IPR000551">
    <property type="entry name" value="MerR-type_HTH_dom"/>
</dbReference>
<evidence type="ECO:0000313" key="5">
    <source>
        <dbReference type="EMBL" id="SDF56749.1"/>
    </source>
</evidence>
<dbReference type="CDD" id="cd01282">
    <property type="entry name" value="HTH_MerR-like_sg3"/>
    <property type="match status" value="1"/>
</dbReference>
<feature type="coiled-coil region" evidence="2">
    <location>
        <begin position="74"/>
        <end position="108"/>
    </location>
</feature>
<dbReference type="GO" id="GO:0003677">
    <property type="term" value="F:DNA binding"/>
    <property type="evidence" value="ECO:0007669"/>
    <property type="project" value="UniProtKB-KW"/>
</dbReference>
<keyword evidence="1 5" id="KW-0238">DNA-binding</keyword>
<name>A0A1G7M6E3_9ACTN</name>
<evidence type="ECO:0000256" key="3">
    <source>
        <dbReference type="SAM" id="MobiDB-lite"/>
    </source>
</evidence>
<accession>A0A1G7M6E3</accession>
<dbReference type="InterPro" id="IPR047057">
    <property type="entry name" value="MerR_fam"/>
</dbReference>
<dbReference type="SMART" id="SM00422">
    <property type="entry name" value="HTH_MERR"/>
    <property type="match status" value="1"/>
</dbReference>
<dbReference type="OrthoDB" id="3824912at2"/>
<reference evidence="5 6" key="1">
    <citation type="submission" date="2016-10" db="EMBL/GenBank/DDBJ databases">
        <authorList>
            <person name="de Groot N.N."/>
        </authorList>
    </citation>
    <scope>NUCLEOTIDE SEQUENCE [LARGE SCALE GENOMIC DNA]</scope>
    <source>
        <strain evidence="5 6">CGMCC 4.1859</strain>
    </source>
</reference>
<evidence type="ECO:0000256" key="2">
    <source>
        <dbReference type="SAM" id="Coils"/>
    </source>
</evidence>
<dbReference type="Gene3D" id="1.10.1660.10">
    <property type="match status" value="1"/>
</dbReference>
<keyword evidence="2" id="KW-0175">Coiled coil</keyword>
<proteinExistence type="predicted"/>
<organism evidence="5 6">
    <name type="scientific">Streptomyces griseoaurantiacus</name>
    <dbReference type="NCBI Taxonomy" id="68213"/>
    <lineage>
        <taxon>Bacteria</taxon>
        <taxon>Bacillati</taxon>
        <taxon>Actinomycetota</taxon>
        <taxon>Actinomycetes</taxon>
        <taxon>Kitasatosporales</taxon>
        <taxon>Streptomycetaceae</taxon>
        <taxon>Streptomyces</taxon>
        <taxon>Streptomyces aurantiacus group</taxon>
    </lineage>
</organism>
<evidence type="ECO:0000313" key="6">
    <source>
        <dbReference type="Proteomes" id="UP000198614"/>
    </source>
</evidence>
<dbReference type="SUPFAM" id="SSF46955">
    <property type="entry name" value="Putative DNA-binding domain"/>
    <property type="match status" value="1"/>
</dbReference>
<dbReference type="PROSITE" id="PS50937">
    <property type="entry name" value="HTH_MERR_2"/>
    <property type="match status" value="1"/>
</dbReference>
<evidence type="ECO:0000256" key="1">
    <source>
        <dbReference type="ARBA" id="ARBA00023125"/>
    </source>
</evidence>
<feature type="domain" description="HTH merR-type" evidence="4">
    <location>
        <begin position="1"/>
        <end position="68"/>
    </location>
</feature>
<dbReference type="GO" id="GO:0003700">
    <property type="term" value="F:DNA-binding transcription factor activity"/>
    <property type="evidence" value="ECO:0007669"/>
    <property type="project" value="InterPro"/>
</dbReference>
<dbReference type="PROSITE" id="PS00552">
    <property type="entry name" value="HTH_MERR_1"/>
    <property type="match status" value="1"/>
</dbReference>
<feature type="region of interest" description="Disordered" evidence="3">
    <location>
        <begin position="120"/>
        <end position="156"/>
    </location>
</feature>
<dbReference type="Proteomes" id="UP000198614">
    <property type="component" value="Unassembled WGS sequence"/>
</dbReference>
<dbReference type="PANTHER" id="PTHR30204:SF97">
    <property type="entry name" value="MERR FAMILY REGULATORY PROTEIN"/>
    <property type="match status" value="1"/>
</dbReference>
<gene>
    <name evidence="5" type="ORF">SAMN05216260_10959</name>
</gene>
<dbReference type="EMBL" id="FNAX01000009">
    <property type="protein sequence ID" value="SDF56749.1"/>
    <property type="molecule type" value="Genomic_DNA"/>
</dbReference>